<gene>
    <name evidence="1" type="ORF">MSP8886_03910</name>
</gene>
<dbReference type="AlphaFoldDB" id="A0A1A8TUM3"/>
<protein>
    <submittedName>
        <fullName evidence="1">Uncharacterized protein</fullName>
    </submittedName>
</protein>
<proteinExistence type="predicted"/>
<organism evidence="1 2">
    <name type="scientific">Marinomonas spartinae</name>
    <dbReference type="NCBI Taxonomy" id="1792290"/>
    <lineage>
        <taxon>Bacteria</taxon>
        <taxon>Pseudomonadati</taxon>
        <taxon>Pseudomonadota</taxon>
        <taxon>Gammaproteobacteria</taxon>
        <taxon>Oceanospirillales</taxon>
        <taxon>Oceanospirillaceae</taxon>
        <taxon>Marinomonas</taxon>
    </lineage>
</organism>
<name>A0A1A8TUM3_9GAMM</name>
<reference evidence="1 2" key="1">
    <citation type="submission" date="2016-06" db="EMBL/GenBank/DDBJ databases">
        <authorList>
            <person name="Kjaerup R.B."/>
            <person name="Dalgaard T.S."/>
            <person name="Juul-Madsen H.R."/>
        </authorList>
    </citation>
    <scope>NUCLEOTIDE SEQUENCE [LARGE SCALE GENOMIC DNA]</scope>
    <source>
        <strain evidence="1 2">CECT 8886</strain>
    </source>
</reference>
<accession>A0A1A8TUM3</accession>
<keyword evidence="2" id="KW-1185">Reference proteome</keyword>
<dbReference type="RefSeq" id="WP_067019862.1">
    <property type="nucleotide sequence ID" value="NZ_FLOB01000015.1"/>
</dbReference>
<evidence type="ECO:0000313" key="1">
    <source>
        <dbReference type="EMBL" id="SBS36942.1"/>
    </source>
</evidence>
<sequence length="193" mass="21911">MDYTVTLQADKRMLSGVGRKPIHQEGSIGITACQFGEEPAPEGSYKLYTSNVAANNEDTDVFAFDMPQSIPEGAHVRFNLAIQIDINNAVNVQIRINPDKTIEWRWLAYIGASSDWSENNTDASWQDNGHEYLIYMVNQQNEKNFWIYVGRVPMVYNLPPAFFPPDSLIPKPLQPTVEIGGRKFKLPRTLFDN</sequence>
<dbReference type="EMBL" id="FLOB01000015">
    <property type="protein sequence ID" value="SBS36942.1"/>
    <property type="molecule type" value="Genomic_DNA"/>
</dbReference>
<dbReference type="Proteomes" id="UP000092544">
    <property type="component" value="Unassembled WGS sequence"/>
</dbReference>
<evidence type="ECO:0000313" key="2">
    <source>
        <dbReference type="Proteomes" id="UP000092544"/>
    </source>
</evidence>
<dbReference type="STRING" id="1792290.MSP8886_03910"/>